<dbReference type="EMBL" id="NAJP01000075">
    <property type="protein sequence ID" value="TKA34939.1"/>
    <property type="molecule type" value="Genomic_DNA"/>
</dbReference>
<evidence type="ECO:0000313" key="2">
    <source>
        <dbReference type="Proteomes" id="UP000310066"/>
    </source>
</evidence>
<sequence>MKSSQTSHQSTLKRRADGTILSNLNLKRRRLTRYQERQIRSVFRFLNLPGELKNIIYEYCIDVTAAQHILQRYYGSIRDCTNLAAIEAPLVWSRTPTIFLINKQIFAEASFFVRKRSLTFDHGLLDLVDITDFVSKNLFRTVSSITINDSGHPLFQHNILAASWIGYTSLVGQIGEILSKGHHLKTFTLSLTDDGLVSHVTKCWNKGNVCGFRDSLLKACESLRAVRRVGLVTFRGLPEPLSSELKARMESTPIYFLDLPSEIRNAIYAEALDWSDINKQLVRTMGLWSDKRMNPPYPTRTTPGVLLANRQISTEAQDILRRKPLTLTFPRNHGMQKQDHVPNMLRFIRPATLLKVEHLVLELNSWEWIYSLDHFLPVFASPTLPTTAAASDPTIPTNRTSTLTLTHHTLLHHPITTTPRAGTPALKTLYIHFTDALKARFLVGTTQQYPDDTLHASLSHLAKLRGLEQVAFTGDLPECYTAPLAQIMMMPVAGASVELPRLRAVKASGEMVAVDDEVQSFVAGV</sequence>
<accession>A0A4V5N691</accession>
<dbReference type="AlphaFoldDB" id="A0A4V5N691"/>
<dbReference type="OrthoDB" id="3510794at2759"/>
<reference evidence="1 2" key="1">
    <citation type="submission" date="2017-03" db="EMBL/GenBank/DDBJ databases">
        <title>Genomes of endolithic fungi from Antarctica.</title>
        <authorList>
            <person name="Coleine C."/>
            <person name="Masonjones S."/>
            <person name="Stajich J.E."/>
        </authorList>
    </citation>
    <scope>NUCLEOTIDE SEQUENCE [LARGE SCALE GENOMIC DNA]</scope>
    <source>
        <strain evidence="1 2">CCFEE 5311</strain>
    </source>
</reference>
<organism evidence="1 2">
    <name type="scientific">Friedmanniomyces endolithicus</name>
    <dbReference type="NCBI Taxonomy" id="329885"/>
    <lineage>
        <taxon>Eukaryota</taxon>
        <taxon>Fungi</taxon>
        <taxon>Dikarya</taxon>
        <taxon>Ascomycota</taxon>
        <taxon>Pezizomycotina</taxon>
        <taxon>Dothideomycetes</taxon>
        <taxon>Dothideomycetidae</taxon>
        <taxon>Mycosphaerellales</taxon>
        <taxon>Teratosphaeriaceae</taxon>
        <taxon>Friedmanniomyces</taxon>
    </lineage>
</organism>
<dbReference type="PANTHER" id="PTHR42085:SF8">
    <property type="entry name" value="F-BOX DOMAIN-CONTAINING PROTEIN"/>
    <property type="match status" value="1"/>
</dbReference>
<name>A0A4V5N691_9PEZI</name>
<dbReference type="Proteomes" id="UP000310066">
    <property type="component" value="Unassembled WGS sequence"/>
</dbReference>
<protein>
    <recommendedName>
        <fullName evidence="3">F-box domain-containing protein</fullName>
    </recommendedName>
</protein>
<dbReference type="STRING" id="329885.A0A4V5N691"/>
<evidence type="ECO:0000313" key="1">
    <source>
        <dbReference type="EMBL" id="TKA34939.1"/>
    </source>
</evidence>
<gene>
    <name evidence="1" type="ORF">B0A54_13902</name>
</gene>
<dbReference type="InterPro" id="IPR038883">
    <property type="entry name" value="AN11006-like"/>
</dbReference>
<dbReference type="PANTHER" id="PTHR42085">
    <property type="entry name" value="F-BOX DOMAIN-CONTAINING PROTEIN"/>
    <property type="match status" value="1"/>
</dbReference>
<evidence type="ECO:0008006" key="3">
    <source>
        <dbReference type="Google" id="ProtNLM"/>
    </source>
</evidence>
<comment type="caution">
    <text evidence="1">The sequence shown here is derived from an EMBL/GenBank/DDBJ whole genome shotgun (WGS) entry which is preliminary data.</text>
</comment>
<proteinExistence type="predicted"/>